<feature type="compositionally biased region" description="Basic residues" evidence="2">
    <location>
        <begin position="659"/>
        <end position="669"/>
    </location>
</feature>
<organism evidence="3 4">
    <name type="scientific">Chloropicon primus</name>
    <dbReference type="NCBI Taxonomy" id="1764295"/>
    <lineage>
        <taxon>Eukaryota</taxon>
        <taxon>Viridiplantae</taxon>
        <taxon>Chlorophyta</taxon>
        <taxon>Chloropicophyceae</taxon>
        <taxon>Chloropicales</taxon>
        <taxon>Chloropicaceae</taxon>
        <taxon>Chloropicon</taxon>
    </lineage>
</organism>
<accession>A0A5B8MXL0</accession>
<protein>
    <submittedName>
        <fullName evidence="3">Uncharacterized protein</fullName>
    </submittedName>
</protein>
<reference evidence="3 4" key="1">
    <citation type="submission" date="2018-07" db="EMBL/GenBank/DDBJ databases">
        <title>The complete nuclear genome of the prasinophyte Chloropicon primus (CCMP1205).</title>
        <authorList>
            <person name="Pombert J.-F."/>
            <person name="Otis C."/>
            <person name="Turmel M."/>
            <person name="Lemieux C."/>
        </authorList>
    </citation>
    <scope>NUCLEOTIDE SEQUENCE [LARGE SCALE GENOMIC DNA]</scope>
    <source>
        <strain evidence="3 4">CCMP1205</strain>
    </source>
</reference>
<evidence type="ECO:0000256" key="2">
    <source>
        <dbReference type="SAM" id="MobiDB-lite"/>
    </source>
</evidence>
<feature type="region of interest" description="Disordered" evidence="2">
    <location>
        <begin position="33"/>
        <end position="77"/>
    </location>
</feature>
<feature type="region of interest" description="Disordered" evidence="2">
    <location>
        <begin position="637"/>
        <end position="675"/>
    </location>
</feature>
<proteinExistence type="predicted"/>
<evidence type="ECO:0000313" key="4">
    <source>
        <dbReference type="Proteomes" id="UP000316726"/>
    </source>
</evidence>
<feature type="region of interest" description="Disordered" evidence="2">
    <location>
        <begin position="573"/>
        <end position="609"/>
    </location>
</feature>
<sequence length="750" mass="83814">MEGVRWKALTAFEKGVESEEGFLRWLGKQEGRDSVQSKLKHGSDLGNGGCGGGKKGKGKRGGEGSGASSTKFARLSKDETRKAVQSLFHSYTQGSAKKGGETGQTKEILVSAVVKNLKEGKYERTSSSLEAAARGKVVAGAAGSKDGADHHVKVETHGLVDFEEDGTCCIPRKALEDSNQLKGLAAKALKFVDLVRGTCSPFEEFTKLELELKSHTLAVRAAKVKAETLKPLEESFQEEKDILVQLKAEGPNELMGQILGGGKSGYVKAVDETLALQLDLFHMQRRLEVVDRERQELNLLLQMGAMTNQREENAARLEQLARMQNEILEGTNKSMGTKLPVVMQSWYLLLQSYYQHLLDRVYQKNKDLLSVLEGLPEDAKLSDSDREKLEGHWKTQYDGVSKFLTEWQANFESKDGKGQMTLEKASGHLQSVRTAFKEWVSKDIEHLTQLGSLKQSAGDSLTKVQIVEIDSDDSDSESESGEEEEGGASVELNLKSFADLSSSSKAALDEVGSKERGLKKVAAAYDRARLGMHNLALAFLVSEVYSHVVDLYCFHQADKGMQLLLQVEEQKKQKKQKAREKEKEREREREREEKLHASRKQEEKEEKEEVELVVDEAFQEVGGNIFSVLEETKGKKEGKAVIAKKEVPQPTTGVESEKPKRKNKKRKPKSKETAEAFKDTDRVVVEKMTEEEGVEEEEEEETRHLKTVLAKRQAHLHLSVELAKAELEAAQKKYEKAQHQLRRFNQIISN</sequence>
<evidence type="ECO:0000313" key="3">
    <source>
        <dbReference type="EMBL" id="QDZ24435.1"/>
    </source>
</evidence>
<dbReference type="Proteomes" id="UP000316726">
    <property type="component" value="Chromosome 13"/>
</dbReference>
<keyword evidence="1" id="KW-0175">Coiled coil</keyword>
<dbReference type="EMBL" id="CP031046">
    <property type="protein sequence ID" value="QDZ24435.1"/>
    <property type="molecule type" value="Genomic_DNA"/>
</dbReference>
<feature type="compositionally biased region" description="Basic and acidic residues" evidence="2">
    <location>
        <begin position="579"/>
        <end position="604"/>
    </location>
</feature>
<dbReference type="AlphaFoldDB" id="A0A5B8MXL0"/>
<gene>
    <name evidence="3" type="ORF">A3770_13p69530</name>
</gene>
<name>A0A5B8MXL0_9CHLO</name>
<evidence type="ECO:0000256" key="1">
    <source>
        <dbReference type="SAM" id="Coils"/>
    </source>
</evidence>
<feature type="coiled-coil region" evidence="1">
    <location>
        <begin position="720"/>
        <end position="747"/>
    </location>
</feature>
<feature type="compositionally biased region" description="Basic and acidic residues" evidence="2">
    <location>
        <begin position="637"/>
        <end position="647"/>
    </location>
</feature>
<keyword evidence="4" id="KW-1185">Reference proteome</keyword>